<dbReference type="EMBL" id="JACGWK010000007">
    <property type="protein sequence ID" value="KAL0342909.1"/>
    <property type="molecule type" value="Genomic_DNA"/>
</dbReference>
<gene>
    <name evidence="1" type="ORF">Sangu_1178300</name>
</gene>
<comment type="caution">
    <text evidence="1">The sequence shown here is derived from an EMBL/GenBank/DDBJ whole genome shotgun (WGS) entry which is preliminary data.</text>
</comment>
<accession>A0AAW2NJH2</accession>
<dbReference type="AlphaFoldDB" id="A0AAW2NJH2"/>
<sequence>MALSLGTRSCASTQASRLGGYDVDKRPASVANEVRNGTPIKSYVALMASSLGTRSCASTQASRLGGYDVDGSCEAKADNTSRNVAPIKLHVTSR</sequence>
<reference evidence="1" key="1">
    <citation type="submission" date="2020-06" db="EMBL/GenBank/DDBJ databases">
        <authorList>
            <person name="Li T."/>
            <person name="Hu X."/>
            <person name="Zhang T."/>
            <person name="Song X."/>
            <person name="Zhang H."/>
            <person name="Dai N."/>
            <person name="Sheng W."/>
            <person name="Hou X."/>
            <person name="Wei L."/>
        </authorList>
    </citation>
    <scope>NUCLEOTIDE SEQUENCE</scope>
    <source>
        <strain evidence="1">G01</strain>
        <tissue evidence="1">Leaf</tissue>
    </source>
</reference>
<name>A0AAW2NJH2_9LAMI</name>
<reference evidence="1" key="2">
    <citation type="journal article" date="2024" name="Plant">
        <title>Genomic evolution and insights into agronomic trait innovations of Sesamum species.</title>
        <authorList>
            <person name="Miao H."/>
            <person name="Wang L."/>
            <person name="Qu L."/>
            <person name="Liu H."/>
            <person name="Sun Y."/>
            <person name="Le M."/>
            <person name="Wang Q."/>
            <person name="Wei S."/>
            <person name="Zheng Y."/>
            <person name="Lin W."/>
            <person name="Duan Y."/>
            <person name="Cao H."/>
            <person name="Xiong S."/>
            <person name="Wang X."/>
            <person name="Wei L."/>
            <person name="Li C."/>
            <person name="Ma Q."/>
            <person name="Ju M."/>
            <person name="Zhao R."/>
            <person name="Li G."/>
            <person name="Mu C."/>
            <person name="Tian Q."/>
            <person name="Mei H."/>
            <person name="Zhang T."/>
            <person name="Gao T."/>
            <person name="Zhang H."/>
        </authorList>
    </citation>
    <scope>NUCLEOTIDE SEQUENCE</scope>
    <source>
        <strain evidence="1">G01</strain>
    </source>
</reference>
<organism evidence="1">
    <name type="scientific">Sesamum angustifolium</name>
    <dbReference type="NCBI Taxonomy" id="2727405"/>
    <lineage>
        <taxon>Eukaryota</taxon>
        <taxon>Viridiplantae</taxon>
        <taxon>Streptophyta</taxon>
        <taxon>Embryophyta</taxon>
        <taxon>Tracheophyta</taxon>
        <taxon>Spermatophyta</taxon>
        <taxon>Magnoliopsida</taxon>
        <taxon>eudicotyledons</taxon>
        <taxon>Gunneridae</taxon>
        <taxon>Pentapetalae</taxon>
        <taxon>asterids</taxon>
        <taxon>lamiids</taxon>
        <taxon>Lamiales</taxon>
        <taxon>Pedaliaceae</taxon>
        <taxon>Sesamum</taxon>
    </lineage>
</organism>
<proteinExistence type="predicted"/>
<protein>
    <submittedName>
        <fullName evidence="1">Uncharacterized protein</fullName>
    </submittedName>
</protein>
<evidence type="ECO:0000313" key="1">
    <source>
        <dbReference type="EMBL" id="KAL0342909.1"/>
    </source>
</evidence>